<dbReference type="GO" id="GO:0005634">
    <property type="term" value="C:nucleus"/>
    <property type="evidence" value="ECO:0007669"/>
    <property type="project" value="UniProtKB-SubCell"/>
</dbReference>
<keyword evidence="4" id="KW-0238">DNA-binding</keyword>
<keyword evidence="10" id="KW-1185">Reference proteome</keyword>
<dbReference type="GO" id="GO:0003677">
    <property type="term" value="F:DNA binding"/>
    <property type="evidence" value="ECO:0007669"/>
    <property type="project" value="UniProtKB-KW"/>
</dbReference>
<dbReference type="AlphaFoldDB" id="B3RVD2"/>
<organism evidence="9 10">
    <name type="scientific">Trichoplax adhaerens</name>
    <name type="common">Trichoplax reptans</name>
    <dbReference type="NCBI Taxonomy" id="10228"/>
    <lineage>
        <taxon>Eukaryota</taxon>
        <taxon>Metazoa</taxon>
        <taxon>Placozoa</taxon>
        <taxon>Uniplacotomia</taxon>
        <taxon>Trichoplacea</taxon>
        <taxon>Trichoplacidae</taxon>
        <taxon>Trichoplax</taxon>
    </lineage>
</organism>
<dbReference type="Proteomes" id="UP000009022">
    <property type="component" value="Unassembled WGS sequence"/>
</dbReference>
<dbReference type="RefSeq" id="XP_002111514.1">
    <property type="nucleotide sequence ID" value="XM_002111478.1"/>
</dbReference>
<dbReference type="CTD" id="6753220"/>
<evidence type="ECO:0000256" key="5">
    <source>
        <dbReference type="ARBA" id="ARBA00023163"/>
    </source>
</evidence>
<dbReference type="PANTHER" id="PTHR13392:SF13">
    <property type="entry name" value="AXH DOMAIN-CONTAINING PROTEIN"/>
    <property type="match status" value="1"/>
</dbReference>
<dbReference type="InParanoid" id="B3RVD2"/>
<sequence>MASSGELPPKDFSDDQSYSDASTNSSYSSPCSSVIISTGEEITSNYQGKEFNGYWIGNSSSCSQIENRTAMPLSFPYGDITVRQIYPNFNLQFENDYPYYFQKGTPIHLANNQVKNIQDLAQEDFIACAKLYPELKLDTSRIVYKDDSSSTEKVVIGFITAESNQQTNIAGTNGICRGTSILRYRPRLVILPTDKDS</sequence>
<dbReference type="PANTHER" id="PTHR13392">
    <property type="entry name" value="ATAXIN 1"/>
    <property type="match status" value="1"/>
</dbReference>
<evidence type="ECO:0000256" key="7">
    <source>
        <dbReference type="SAM" id="MobiDB-lite"/>
    </source>
</evidence>
<gene>
    <name evidence="9" type="ORF">TRIADDRAFT_55611</name>
</gene>
<evidence type="ECO:0000256" key="6">
    <source>
        <dbReference type="ARBA" id="ARBA00023242"/>
    </source>
</evidence>
<dbReference type="EMBL" id="DS985244">
    <property type="protein sequence ID" value="EDV25481.1"/>
    <property type="molecule type" value="Genomic_DNA"/>
</dbReference>
<keyword evidence="3" id="KW-0805">Transcription regulation</keyword>
<dbReference type="GO" id="GO:0006355">
    <property type="term" value="P:regulation of DNA-templated transcription"/>
    <property type="evidence" value="ECO:0007669"/>
    <property type="project" value="InterPro"/>
</dbReference>
<dbReference type="GO" id="GO:0003723">
    <property type="term" value="F:RNA binding"/>
    <property type="evidence" value="ECO:0007669"/>
    <property type="project" value="InterPro"/>
</dbReference>
<evidence type="ECO:0000259" key="8">
    <source>
        <dbReference type="PROSITE" id="PS51148"/>
    </source>
</evidence>
<keyword evidence="6" id="KW-0539">Nucleus</keyword>
<dbReference type="PhylomeDB" id="B3RVD2"/>
<dbReference type="InterPro" id="IPR043404">
    <property type="entry name" value="ATAXIN1-like"/>
</dbReference>
<feature type="region of interest" description="Disordered" evidence="7">
    <location>
        <begin position="1"/>
        <end position="31"/>
    </location>
</feature>
<keyword evidence="5" id="KW-0804">Transcription</keyword>
<feature type="compositionally biased region" description="Low complexity" evidence="7">
    <location>
        <begin position="18"/>
        <end position="31"/>
    </location>
</feature>
<comment type="subcellular location">
    <subcellularLocation>
        <location evidence="1">Nucleus</location>
    </subcellularLocation>
</comment>
<dbReference type="STRING" id="10228.B3RVD2"/>
<dbReference type="Pfam" id="PF08517">
    <property type="entry name" value="AXH"/>
    <property type="match status" value="1"/>
</dbReference>
<evidence type="ECO:0000256" key="1">
    <source>
        <dbReference type="ARBA" id="ARBA00004123"/>
    </source>
</evidence>
<feature type="domain" description="AXH" evidence="8">
    <location>
        <begin position="89"/>
        <end position="197"/>
    </location>
</feature>
<dbReference type="PROSITE" id="PS51148">
    <property type="entry name" value="AXH"/>
    <property type="match status" value="1"/>
</dbReference>
<dbReference type="GeneID" id="6753220"/>
<dbReference type="KEGG" id="tad:TRIADDRAFT_55611"/>
<proteinExistence type="predicted"/>
<name>B3RVD2_TRIAD</name>
<dbReference type="SUPFAM" id="SSF102031">
    <property type="entry name" value="AXH domain"/>
    <property type="match status" value="1"/>
</dbReference>
<evidence type="ECO:0000256" key="4">
    <source>
        <dbReference type="ARBA" id="ARBA00023125"/>
    </source>
</evidence>
<dbReference type="InterPro" id="IPR036096">
    <property type="entry name" value="Ataxin_AXH_dom_sf"/>
</dbReference>
<reference evidence="9 10" key="1">
    <citation type="journal article" date="2008" name="Nature">
        <title>The Trichoplax genome and the nature of placozoans.</title>
        <authorList>
            <person name="Srivastava M."/>
            <person name="Begovic E."/>
            <person name="Chapman J."/>
            <person name="Putnam N.H."/>
            <person name="Hellsten U."/>
            <person name="Kawashima T."/>
            <person name="Kuo A."/>
            <person name="Mitros T."/>
            <person name="Salamov A."/>
            <person name="Carpenter M.L."/>
            <person name="Signorovitch A.Y."/>
            <person name="Moreno M.A."/>
            <person name="Kamm K."/>
            <person name="Grimwood J."/>
            <person name="Schmutz J."/>
            <person name="Shapiro H."/>
            <person name="Grigoriev I.V."/>
            <person name="Buss L.W."/>
            <person name="Schierwater B."/>
            <person name="Dellaporta S.L."/>
            <person name="Rokhsar D.S."/>
        </authorList>
    </citation>
    <scope>NUCLEOTIDE SEQUENCE [LARGE SCALE GENOMIC DNA]</scope>
    <source>
        <strain evidence="9 10">Grell-BS-1999</strain>
    </source>
</reference>
<dbReference type="OrthoDB" id="10000452at2759"/>
<accession>B3RVD2</accession>
<evidence type="ECO:0000313" key="10">
    <source>
        <dbReference type="Proteomes" id="UP000009022"/>
    </source>
</evidence>
<protein>
    <recommendedName>
        <fullName evidence="8">AXH domain-containing protein</fullName>
    </recommendedName>
</protein>
<dbReference type="InterPro" id="IPR003652">
    <property type="entry name" value="Ataxin_AXH_dom"/>
</dbReference>
<evidence type="ECO:0000256" key="3">
    <source>
        <dbReference type="ARBA" id="ARBA00023015"/>
    </source>
</evidence>
<evidence type="ECO:0000313" key="9">
    <source>
        <dbReference type="EMBL" id="EDV25481.1"/>
    </source>
</evidence>
<keyword evidence="2" id="KW-0678">Repressor</keyword>
<evidence type="ECO:0000256" key="2">
    <source>
        <dbReference type="ARBA" id="ARBA00022491"/>
    </source>
</evidence>
<dbReference type="HOGENOM" id="CLU_1385809_0_0_1"/>